<keyword evidence="2" id="KW-1185">Reference proteome</keyword>
<gene>
    <name evidence="1" type="ORF">G0028_09210</name>
</gene>
<protein>
    <submittedName>
        <fullName evidence="1">Uncharacterized protein</fullName>
    </submittedName>
</protein>
<sequence length="188" mass="22046">MNDFFLANNDVHINQYNQEIRQFKVKEMESWALVAEPIRIALKRNYSDESIEAAIKANKFKAISMCLLVTDVTGAQIDETIQNDADRFIELFKDVINVNKAFFDQEDIKTKKIKNDKTTWFDSFQLLISKGHKHKDILNYSFGAFLEYLKAAQRHERNYILSQSTTMRVAYYADKKGYTSYTKEINKE</sequence>
<dbReference type="EMBL" id="CP048659">
    <property type="protein sequence ID" value="QOW47910.1"/>
    <property type="molecule type" value="Genomic_DNA"/>
</dbReference>
<organism evidence="1 2">
    <name type="scientific">Acinetobacter piscicola</name>
    <dbReference type="NCBI Taxonomy" id="2006115"/>
    <lineage>
        <taxon>Bacteria</taxon>
        <taxon>Pseudomonadati</taxon>
        <taxon>Pseudomonadota</taxon>
        <taxon>Gammaproteobacteria</taxon>
        <taxon>Moraxellales</taxon>
        <taxon>Moraxellaceae</taxon>
        <taxon>Acinetobacter</taxon>
    </lineage>
</organism>
<name>A0A7S6VZT6_9GAMM</name>
<dbReference type="Proteomes" id="UP000593966">
    <property type="component" value="Chromosome"/>
</dbReference>
<reference evidence="1 2" key="1">
    <citation type="submission" date="2020-02" db="EMBL/GenBank/DDBJ databases">
        <title>Tigecycline-resistant Acinetobacter species from pigs and migratory birds.</title>
        <authorList>
            <person name="Chen C."/>
            <person name="Sun J."/>
            <person name="Liao X.-P."/>
            <person name="Liu Y.-H."/>
        </authorList>
    </citation>
    <scope>NUCLEOTIDE SEQUENCE [LARGE SCALE GENOMIC DNA]</scope>
    <source>
        <strain evidence="1 2">YH12207_T</strain>
    </source>
</reference>
<accession>A0A7S6VZT6</accession>
<evidence type="ECO:0000313" key="2">
    <source>
        <dbReference type="Proteomes" id="UP000593966"/>
    </source>
</evidence>
<proteinExistence type="predicted"/>
<evidence type="ECO:0000313" key="1">
    <source>
        <dbReference type="EMBL" id="QOW47910.1"/>
    </source>
</evidence>
<dbReference type="AlphaFoldDB" id="A0A7S6VZT6"/>